<dbReference type="PANTHER" id="PTHR23516">
    <property type="entry name" value="SAM (S-ADENOSYL METHIONINE) TRANSPORTER"/>
    <property type="match status" value="1"/>
</dbReference>
<dbReference type="Pfam" id="PF05631">
    <property type="entry name" value="MFS_5"/>
    <property type="match status" value="1"/>
</dbReference>
<feature type="transmembrane region" description="Helical" evidence="8">
    <location>
        <begin position="233"/>
        <end position="250"/>
    </location>
</feature>
<dbReference type="OMA" id="TWVECAL"/>
<dbReference type="RefSeq" id="XP_015652141.1">
    <property type="nucleotide sequence ID" value="XM_015809205.1"/>
</dbReference>
<feature type="transmembrane region" description="Helical" evidence="8">
    <location>
        <begin position="398"/>
        <end position="418"/>
    </location>
</feature>
<dbReference type="PANTHER" id="PTHR23516:SF1">
    <property type="entry name" value="MOLYBDATE-ANION TRANSPORTER"/>
    <property type="match status" value="1"/>
</dbReference>
<feature type="transmembrane region" description="Helical" evidence="8">
    <location>
        <begin position="20"/>
        <end position="39"/>
    </location>
</feature>
<evidence type="ECO:0000256" key="5">
    <source>
        <dbReference type="ARBA" id="ARBA00022989"/>
    </source>
</evidence>
<gene>
    <name evidence="9" type="ORF">ABB37_09626</name>
</gene>
<dbReference type="OrthoDB" id="263957at2759"/>
<dbReference type="InterPro" id="IPR008509">
    <property type="entry name" value="MOT2/MFSD5"/>
</dbReference>
<proteinExistence type="predicted"/>
<comment type="caution">
    <text evidence="9">The sequence shown here is derived from an EMBL/GenBank/DDBJ whole genome shotgun (WGS) entry which is preliminary data.</text>
</comment>
<feature type="transmembrane region" description="Helical" evidence="8">
    <location>
        <begin position="472"/>
        <end position="489"/>
    </location>
</feature>
<name>A0A0N0VCT0_LEPPY</name>
<dbReference type="VEuPathDB" id="TriTrypDB:LpyrH10_33_0340"/>
<feature type="transmembrane region" description="Helical" evidence="8">
    <location>
        <begin position="371"/>
        <end position="392"/>
    </location>
</feature>
<evidence type="ECO:0000313" key="10">
    <source>
        <dbReference type="Proteomes" id="UP000037923"/>
    </source>
</evidence>
<evidence type="ECO:0000256" key="1">
    <source>
        <dbReference type="ARBA" id="ARBA00004651"/>
    </source>
</evidence>
<evidence type="ECO:0000256" key="2">
    <source>
        <dbReference type="ARBA" id="ARBA00022448"/>
    </source>
</evidence>
<feature type="transmembrane region" description="Helical" evidence="8">
    <location>
        <begin position="438"/>
        <end position="457"/>
    </location>
</feature>
<reference evidence="9 10" key="1">
    <citation type="submission" date="2015-07" db="EMBL/GenBank/DDBJ databases">
        <title>High-quality genome of monoxenous trypanosomatid Leptomonas pyrrhocoris.</title>
        <authorList>
            <person name="Flegontov P."/>
            <person name="Butenko A."/>
            <person name="Firsov S."/>
            <person name="Vlcek C."/>
            <person name="Logacheva M.D."/>
            <person name="Field M."/>
            <person name="Filatov D."/>
            <person name="Flegontova O."/>
            <person name="Gerasimov E."/>
            <person name="Jackson A.P."/>
            <person name="Kelly S."/>
            <person name="Opperdoes F."/>
            <person name="O'Reilly A."/>
            <person name="Votypka J."/>
            <person name="Yurchenko V."/>
            <person name="Lukes J."/>
        </authorList>
    </citation>
    <scope>NUCLEOTIDE SEQUENCE [LARGE SCALE GENOMIC DNA]</scope>
    <source>
        <strain evidence="9">H10</strain>
    </source>
</reference>
<keyword evidence="4 8" id="KW-0812">Transmembrane</keyword>
<evidence type="ECO:0000256" key="4">
    <source>
        <dbReference type="ARBA" id="ARBA00022692"/>
    </source>
</evidence>
<evidence type="ECO:0000256" key="3">
    <source>
        <dbReference type="ARBA" id="ARBA00022475"/>
    </source>
</evidence>
<keyword evidence="6 8" id="KW-0472">Membrane</keyword>
<organism evidence="9 10">
    <name type="scientific">Leptomonas pyrrhocoris</name>
    <name type="common">Firebug parasite</name>
    <dbReference type="NCBI Taxonomy" id="157538"/>
    <lineage>
        <taxon>Eukaryota</taxon>
        <taxon>Discoba</taxon>
        <taxon>Euglenozoa</taxon>
        <taxon>Kinetoplastea</taxon>
        <taxon>Metakinetoplastina</taxon>
        <taxon>Trypanosomatida</taxon>
        <taxon>Trypanosomatidae</taxon>
        <taxon>Leishmaniinae</taxon>
        <taxon>Leptomonas</taxon>
    </lineage>
</organism>
<feature type="transmembrane region" description="Helical" evidence="8">
    <location>
        <begin position="80"/>
        <end position="100"/>
    </location>
</feature>
<keyword evidence="5 8" id="KW-1133">Transmembrane helix</keyword>
<sequence length="517" mass="55657">MASVPNLTIYEAWQSTLVSFLVPACVLSAWPVFVIVCAANRAPLKLLCILALVSLADGLLGSCAFPLTHQYAFTPSQNNGLFYAGSLSYWLGGLVLGPVMEVGGARKSSIALSLVGLLGAAFSAQDTFVLTFLGRCCSATATAGLTTLVEYLLYAEARLPRGGPGEGDEQYLDKEHHPSSGSGGGDPGAGIDSLGGGVLTMYHQLRPLMLWAAMRLGQYAMFATPMISTGPCWAATVCYAVVVLMVWKVFPLASRRKKLSGDAGAEADGLFPGLVPAKSRLLSLLSSMLSPAVLRWGRCFASTYAVSIHTLLQPKQVARHLVDILFGGLFLVLSLLWVPTLEMYDDSIPFGFIFQIFMIARFLGSTISLPVWAAGWAEAALVLLLSVAARVLNTSRDYAIPVTIMLAGVVMHLVAGVAQTTGSLWRAEYPAATAPLTFLFLVHALTGISGWLFLLVIDGKYMEDAFVFEARWIYALMWVEAVALAQYIVKRARQHRETTVLPSSGVKESWREGGAEW</sequence>
<evidence type="ECO:0000256" key="6">
    <source>
        <dbReference type="ARBA" id="ARBA00023136"/>
    </source>
</evidence>
<evidence type="ECO:0000256" key="8">
    <source>
        <dbReference type="SAM" id="Phobius"/>
    </source>
</evidence>
<dbReference type="AlphaFoldDB" id="A0A0N0VCT0"/>
<dbReference type="GO" id="GO:0005886">
    <property type="term" value="C:plasma membrane"/>
    <property type="evidence" value="ECO:0007669"/>
    <property type="project" value="UniProtKB-SubCell"/>
</dbReference>
<evidence type="ECO:0000313" key="9">
    <source>
        <dbReference type="EMBL" id="KPA73702.1"/>
    </source>
</evidence>
<protein>
    <submittedName>
        <fullName evidence="9">Uncharacterized protein</fullName>
    </submittedName>
</protein>
<dbReference type="GeneID" id="26909909"/>
<dbReference type="EMBL" id="LGTL01000033">
    <property type="protein sequence ID" value="KPA73702.1"/>
    <property type="molecule type" value="Genomic_DNA"/>
</dbReference>
<dbReference type="GO" id="GO:0015098">
    <property type="term" value="F:molybdate ion transmembrane transporter activity"/>
    <property type="evidence" value="ECO:0007669"/>
    <property type="project" value="InterPro"/>
</dbReference>
<feature type="transmembrane region" description="Helical" evidence="8">
    <location>
        <begin position="321"/>
        <end position="341"/>
    </location>
</feature>
<evidence type="ECO:0000256" key="7">
    <source>
        <dbReference type="SAM" id="MobiDB-lite"/>
    </source>
</evidence>
<keyword evidence="3" id="KW-1003">Cell membrane</keyword>
<feature type="region of interest" description="Disordered" evidence="7">
    <location>
        <begin position="164"/>
        <end position="187"/>
    </location>
</feature>
<accession>A0A0N0VCT0</accession>
<keyword evidence="10" id="KW-1185">Reference proteome</keyword>
<comment type="subcellular location">
    <subcellularLocation>
        <location evidence="1">Cell membrane</location>
        <topology evidence="1">Multi-pass membrane protein</topology>
    </subcellularLocation>
</comment>
<keyword evidence="2" id="KW-0813">Transport</keyword>
<feature type="transmembrane region" description="Helical" evidence="8">
    <location>
        <begin position="46"/>
        <end position="68"/>
    </location>
</feature>
<dbReference type="Proteomes" id="UP000037923">
    <property type="component" value="Unassembled WGS sequence"/>
</dbReference>